<sequence>MAMAAVSFVIPGTPTGKGRPRVTTIGGHVRAVTPAKTRSREGIVASLAMDAMFGRVATPLPVEVSVAIEAPIPASWSRRKKAEAIGKPCPVKPDIDNILKLILDGINGIVFVDDKQVVSLVASKIYGETPRTTVQVTEIGP</sequence>
<proteinExistence type="predicted"/>
<gene>
    <name evidence="1" type="ORF">KL86APRO_30165</name>
</gene>
<dbReference type="EMBL" id="FLUO01000003">
    <property type="protein sequence ID" value="SBW12674.1"/>
    <property type="molecule type" value="Genomic_DNA"/>
</dbReference>
<dbReference type="GO" id="GO:0000287">
    <property type="term" value="F:magnesium ion binding"/>
    <property type="evidence" value="ECO:0007669"/>
    <property type="project" value="InterPro"/>
</dbReference>
<dbReference type="Pfam" id="PF05866">
    <property type="entry name" value="RusA"/>
    <property type="match status" value="1"/>
</dbReference>
<accession>A0A212KLZ1</accession>
<dbReference type="Gene3D" id="3.30.1330.70">
    <property type="entry name" value="Holliday junction resolvase RusA"/>
    <property type="match status" value="1"/>
</dbReference>
<evidence type="ECO:0000313" key="1">
    <source>
        <dbReference type="EMBL" id="SBW12674.1"/>
    </source>
</evidence>
<dbReference type="InterPro" id="IPR036614">
    <property type="entry name" value="RusA-like_sf"/>
</dbReference>
<name>A0A212KLZ1_9PROT</name>
<dbReference type="GO" id="GO:0006281">
    <property type="term" value="P:DNA repair"/>
    <property type="evidence" value="ECO:0007669"/>
    <property type="project" value="InterPro"/>
</dbReference>
<protein>
    <submittedName>
        <fullName evidence="1">Holliday junction resolvase</fullName>
    </submittedName>
</protein>
<dbReference type="InterPro" id="IPR008822">
    <property type="entry name" value="Endonuclease_RusA-like"/>
</dbReference>
<dbReference type="GO" id="GO:0006310">
    <property type="term" value="P:DNA recombination"/>
    <property type="evidence" value="ECO:0007669"/>
    <property type="project" value="InterPro"/>
</dbReference>
<dbReference type="AlphaFoldDB" id="A0A212KLZ1"/>
<dbReference type="SUPFAM" id="SSF103084">
    <property type="entry name" value="Holliday junction resolvase RusA"/>
    <property type="match status" value="1"/>
</dbReference>
<reference evidence="1" key="1">
    <citation type="submission" date="2016-04" db="EMBL/GenBank/DDBJ databases">
        <authorList>
            <person name="Evans L.H."/>
            <person name="Alamgir A."/>
            <person name="Owens N."/>
            <person name="Weber N.D."/>
            <person name="Virtaneva K."/>
            <person name="Barbian K."/>
            <person name="Babar A."/>
            <person name="Rosenke K."/>
        </authorList>
    </citation>
    <scope>NUCLEOTIDE SEQUENCE</scope>
    <source>
        <strain evidence="1">86</strain>
    </source>
</reference>
<organism evidence="1">
    <name type="scientific">uncultured Alphaproteobacteria bacterium</name>
    <dbReference type="NCBI Taxonomy" id="91750"/>
    <lineage>
        <taxon>Bacteria</taxon>
        <taxon>Pseudomonadati</taxon>
        <taxon>Pseudomonadota</taxon>
        <taxon>Alphaproteobacteria</taxon>
        <taxon>environmental samples</taxon>
    </lineage>
</organism>